<proteinExistence type="predicted"/>
<protein>
    <submittedName>
        <fullName evidence="1">Uncharacterized protein</fullName>
    </submittedName>
</protein>
<name>A0AAX4HET5_9ASCO</name>
<dbReference type="Proteomes" id="UP001338582">
    <property type="component" value="Chromosome 5"/>
</dbReference>
<dbReference type="EMBL" id="CP138898">
    <property type="protein sequence ID" value="WPK26767.1"/>
    <property type="molecule type" value="Genomic_DNA"/>
</dbReference>
<organism evidence="1 2">
    <name type="scientific">Australozyma saopauloensis</name>
    <dbReference type="NCBI Taxonomy" id="291208"/>
    <lineage>
        <taxon>Eukaryota</taxon>
        <taxon>Fungi</taxon>
        <taxon>Dikarya</taxon>
        <taxon>Ascomycota</taxon>
        <taxon>Saccharomycotina</taxon>
        <taxon>Pichiomycetes</taxon>
        <taxon>Metschnikowiaceae</taxon>
        <taxon>Australozyma</taxon>
    </lineage>
</organism>
<accession>A0AAX4HET5</accession>
<evidence type="ECO:0000313" key="1">
    <source>
        <dbReference type="EMBL" id="WPK26767.1"/>
    </source>
</evidence>
<keyword evidence="2" id="KW-1185">Reference proteome</keyword>
<sequence length="11" mass="1089">MINTGPGPSSE</sequence>
<evidence type="ECO:0000313" key="2">
    <source>
        <dbReference type="Proteomes" id="UP001338582"/>
    </source>
</evidence>
<reference evidence="1 2" key="1">
    <citation type="submission" date="2023-10" db="EMBL/GenBank/DDBJ databases">
        <title>Draft Genome Sequence of Candida saopaulonensis from a very Premature Infant with Sepsis.</title>
        <authorList>
            <person name="Ning Y."/>
            <person name="Dai R."/>
            <person name="Xiao M."/>
            <person name="Xu Y."/>
            <person name="Yan Q."/>
            <person name="Zhang L."/>
        </authorList>
    </citation>
    <scope>NUCLEOTIDE SEQUENCE [LARGE SCALE GENOMIC DNA]</scope>
    <source>
        <strain evidence="1 2">19XY460</strain>
    </source>
</reference>
<gene>
    <name evidence="1" type="ORF">PUMCH_004128</name>
</gene>